<dbReference type="GO" id="GO:0016020">
    <property type="term" value="C:membrane"/>
    <property type="evidence" value="ECO:0007669"/>
    <property type="project" value="TreeGrafter"/>
</dbReference>
<evidence type="ECO:0000259" key="1">
    <source>
        <dbReference type="PROSITE" id="PS50093"/>
    </source>
</evidence>
<dbReference type="InterPro" id="IPR021720">
    <property type="entry name" value="Malectin_dom"/>
</dbReference>
<feature type="domain" description="PKD" evidence="1">
    <location>
        <begin position="1323"/>
        <end position="1391"/>
    </location>
</feature>
<dbReference type="PANTHER" id="PTHR46182">
    <property type="entry name" value="FI19480P1"/>
    <property type="match status" value="1"/>
</dbReference>
<evidence type="ECO:0000313" key="2">
    <source>
        <dbReference type="EMBL" id="EMQ99376.1"/>
    </source>
</evidence>
<dbReference type="InterPro" id="IPR035986">
    <property type="entry name" value="PKD_dom_sf"/>
</dbReference>
<comment type="caution">
    <text evidence="2">The sequence shown here is derived from an EMBL/GenBank/DDBJ whole genome shotgun (WGS) entry which is preliminary data.</text>
</comment>
<dbReference type="eggNOG" id="COG3291">
    <property type="taxonomic scope" value="Bacteria"/>
</dbReference>
<dbReference type="GO" id="GO:0031410">
    <property type="term" value="C:cytoplasmic vesicle"/>
    <property type="evidence" value="ECO:0007669"/>
    <property type="project" value="TreeGrafter"/>
</dbReference>
<dbReference type="GO" id="GO:0004222">
    <property type="term" value="F:metalloendopeptidase activity"/>
    <property type="evidence" value="ECO:0007669"/>
    <property type="project" value="UniProtKB-EC"/>
</dbReference>
<proteinExistence type="predicted"/>
<dbReference type="CDD" id="cd00146">
    <property type="entry name" value="PKD"/>
    <property type="match status" value="4"/>
</dbReference>
<gene>
    <name evidence="2" type="ORF">ADIAG_01370</name>
</gene>
<dbReference type="Pfam" id="PF18911">
    <property type="entry name" value="PKD_4"/>
    <property type="match status" value="4"/>
</dbReference>
<dbReference type="InterPro" id="IPR024982">
    <property type="entry name" value="Rax2-like_C"/>
</dbReference>
<sequence>MRFKRVFAFLAGFAMVLGITGVTALPALGSDQEYSTVVSATPANNTPHVLDGIVFSIAEVGDLIVLGGNFTQVQAASGGPVLNRSRIVAFNKNTGTISTSFNPTFNSTVRALVAAPDGNSIYVGGQFGTLNGSSSPKVLRLNISNGQRISQFNTGQINAVVHDINLVGDRLFFGGEFTTVAGQSRQGLAEVNATTGALSNRTVLPFTGQHRGGNTFVHKFDVDNAGEKLVATGNFMEVDGEDRAQVGMLDISGQQTTVADWKTDRWKPNCYPSFAYYLNDLDFAPDGSYFALSSMGGFGSGAPSLCDSISRWQSDDTGQNVNPVWVDYTGGDSVYAVEATQHTIYFGGHMRWVNNPFRADAAGQGAVGREGIGALSASNGMPIDWNPGRDRGRGVFDLMATEQGLWVGSDTDRIARYVYKGRIALFPLANGSEIPTAEPPVLPVDVIQAGSVTQEDDPRYLYRLNTGGDTIPSVDAGIDWLGDNTAPGSDYRSSGNNSAGYNAIASVTDAVPDSTALGIYSTERWDPSGDPRMEFNFPVDSGKNIEVRVYVSDRCTCTTDPGTRVYNIDVDGEQAFSNVDMNDDPGHDIGTMLNKQLVSDGQVTVSFDHVIENPAVNGIEIVDLDADAPAPGTENQVTETYYNGSLAASKGPAEITGDVAWDAVRGGFVANDRMYLATSNGEFHSRSFNGAALGSATVHDLYGLSNYAGEMQQMSGLVFKNDRIYFTLSGQNSLFMRYFDLDSGIVGAERFTVATGDSGITWSNVHGMFLAEDQLYLANSEGQLLAAPWTQTVTDGTANGPTQVVSGPEVDGVNWTSRALISTESDGAPPLPNQSPTASMTQKCTDLDCVFSGAESTDPDGEIDSYDWDFGDGTTATGEEVEHSYSQAGDFEATLTVTDNEGATASTSTTVTVTESPNQTPEAAIQSICNELSCTFNGGGSTDQDGEIVTFSWTTSDGGSGDEAEFSYEFPLAGTYTVSLTVTDDDGATNTTEVDVEVSPTPNQLPEATFSQDCVFLSCTFDGTASNDPDGEIIGYSWSTDGVEVATGTVATYAFAAAGTYQVTLTVTDDSNETATFTLSVSVTADPGPEPGNDVSFVDSAANAGVDTALNHQVTIPSGVQEGDLMVAMLSTNNGGTTLGAPDGWETRADASTTSMSGAVYSKVAASSDAGTTLTVTTSSWVKGSLVISVYRDATVDAASFAMQPETSSGSVHTTPALTAQENSWLMSYWADKTATTGTWVLPDSTVVRQTGAGSGAGHLSWMLADSNGAVSAGATGGLTATADSTTANAVMASVVLAGSPDGDDGGDNADPVAAFDWDCTFLSCIFDGTGSADPDGSLLEYAWTVEGSQLAVGESFSHSFPEAGSYTVSLEVADPAGATNTVSQTVEVEANDAPPPESDVAFVASAANSGTVNAMTHSVQIPGGVEAGDLLVGIFSTNQFASAPSIPSAWEQRAHVATASMQAMMFSKVATAADAGSTVNVSSDGYARGSLVVSVYRNATVSSASFVFEPEVGSTDQHKTPEAEAASGDWALSYWTDKTAATTAWQVPSTLAVRQTGAGSGGGHLSWMLADSGGPVGAGPVGNLTGVADSSTANAAMGTVVLGAID</sequence>
<evidence type="ECO:0000313" key="3">
    <source>
        <dbReference type="Proteomes" id="UP000012015"/>
    </source>
</evidence>
<dbReference type="SUPFAM" id="SSF75011">
    <property type="entry name" value="3-carboxy-cis,cis-mucoante lactonizing enzyme"/>
    <property type="match status" value="1"/>
</dbReference>
<dbReference type="PANTHER" id="PTHR46182:SF2">
    <property type="entry name" value="FI19480P1"/>
    <property type="match status" value="1"/>
</dbReference>
<dbReference type="Proteomes" id="UP000012015">
    <property type="component" value="Unassembled WGS sequence"/>
</dbReference>
<dbReference type="SMART" id="SM00089">
    <property type="entry name" value="PKD"/>
    <property type="match status" value="4"/>
</dbReference>
<protein>
    <submittedName>
        <fullName evidence="2">Collagenase</fullName>
        <ecNumber evidence="2">3.4.24.3</ecNumber>
    </submittedName>
</protein>
<dbReference type="InterPro" id="IPR022409">
    <property type="entry name" value="PKD/Chitinase_dom"/>
</dbReference>
<dbReference type="PROSITE" id="PS50093">
    <property type="entry name" value="PKD"/>
    <property type="match status" value="4"/>
</dbReference>
<reference evidence="2 3" key="1">
    <citation type="journal article" date="2013" name="Genome Announc.">
        <title>Draft Genome Sequence of Arthrobacter gangotriensis Strain Lz1yT, Isolated from a Penguin Rookery Soil Sample Collected in Antarctica, near the Indian Station Dakshin Gangotri.</title>
        <authorList>
            <person name="Shivaji S."/>
            <person name="Ara S."/>
            <person name="Bandi S."/>
            <person name="Singh A."/>
            <person name="Kumar Pinnaka A."/>
        </authorList>
    </citation>
    <scope>NUCLEOTIDE SEQUENCE [LARGE SCALE GENOMIC DNA]</scope>
    <source>
        <strain evidence="2 3">Lz1y</strain>
    </source>
</reference>
<dbReference type="EC" id="3.4.24.3" evidence="2"/>
<accession>M7MWD3</accession>
<dbReference type="InterPro" id="IPR000601">
    <property type="entry name" value="PKD_dom"/>
</dbReference>
<dbReference type="EMBL" id="AOCK01000003">
    <property type="protein sequence ID" value="EMQ99376.1"/>
    <property type="molecule type" value="Genomic_DNA"/>
</dbReference>
<keyword evidence="2" id="KW-0378">Hydrolase</keyword>
<feature type="domain" description="PKD" evidence="1">
    <location>
        <begin position="1002"/>
        <end position="1090"/>
    </location>
</feature>
<feature type="domain" description="PKD" evidence="1">
    <location>
        <begin position="832"/>
        <end position="920"/>
    </location>
</feature>
<organism evidence="2 3">
    <name type="scientific">Paeniglutamicibacter gangotriensis Lz1y</name>
    <dbReference type="NCBI Taxonomy" id="1276920"/>
    <lineage>
        <taxon>Bacteria</taxon>
        <taxon>Bacillati</taxon>
        <taxon>Actinomycetota</taxon>
        <taxon>Actinomycetes</taxon>
        <taxon>Micrococcales</taxon>
        <taxon>Micrococcaceae</taxon>
        <taxon>Paeniglutamicibacter</taxon>
    </lineage>
</organism>
<dbReference type="eggNOG" id="COG3055">
    <property type="taxonomic scope" value="Bacteria"/>
</dbReference>
<dbReference type="PATRIC" id="fig|1276920.7.peg.1366"/>
<name>M7MWD3_9MICC</name>
<feature type="domain" description="PKD" evidence="1">
    <location>
        <begin position="917"/>
        <end position="1003"/>
    </location>
</feature>
<dbReference type="Gene3D" id="2.60.120.430">
    <property type="entry name" value="Galactose-binding lectin"/>
    <property type="match status" value="1"/>
</dbReference>
<keyword evidence="3" id="KW-1185">Reference proteome</keyword>
<dbReference type="STRING" id="1276920.ADIAG_01370"/>
<dbReference type="SUPFAM" id="SSF49299">
    <property type="entry name" value="PKD domain"/>
    <property type="match status" value="4"/>
</dbReference>
<dbReference type="InterPro" id="IPR029865">
    <property type="entry name" value="KIAA0319-like"/>
</dbReference>
<dbReference type="Pfam" id="PF12768">
    <property type="entry name" value="Rax2"/>
    <property type="match status" value="1"/>
</dbReference>
<dbReference type="Gene3D" id="2.80.10.50">
    <property type="match status" value="1"/>
</dbReference>
<dbReference type="InterPro" id="IPR013783">
    <property type="entry name" value="Ig-like_fold"/>
</dbReference>
<dbReference type="Gene3D" id="2.60.40.10">
    <property type="entry name" value="Immunoglobulins"/>
    <property type="match status" value="4"/>
</dbReference>
<dbReference type="Pfam" id="PF11721">
    <property type="entry name" value="Malectin"/>
    <property type="match status" value="1"/>
</dbReference>
<dbReference type="GO" id="GO:0005975">
    <property type="term" value="P:carbohydrate metabolic process"/>
    <property type="evidence" value="ECO:0007669"/>
    <property type="project" value="UniProtKB-ARBA"/>
</dbReference>